<dbReference type="PANTHER" id="PTHR42758:SF2">
    <property type="entry name" value="PHOSPHATIDYLGLYCEROL PHOSPHOLIPASE C"/>
    <property type="match status" value="1"/>
</dbReference>
<feature type="domain" description="GP-PDE" evidence="9">
    <location>
        <begin position="43"/>
        <end position="333"/>
    </location>
</feature>
<keyword evidence="13" id="KW-1185">Reference proteome</keyword>
<dbReference type="Pfam" id="PF03009">
    <property type="entry name" value="GDPD"/>
    <property type="match status" value="1"/>
</dbReference>
<dbReference type="EMBL" id="ATMH01005803">
    <property type="protein sequence ID" value="EPY27334.1"/>
    <property type="molecule type" value="Genomic_DNA"/>
</dbReference>
<keyword evidence="3 8" id="KW-0812">Transmembrane</keyword>
<evidence type="ECO:0000256" key="8">
    <source>
        <dbReference type="SAM" id="Phobius"/>
    </source>
</evidence>
<evidence type="ECO:0000256" key="4">
    <source>
        <dbReference type="ARBA" id="ARBA00022801"/>
    </source>
</evidence>
<dbReference type="GO" id="GO:0008081">
    <property type="term" value="F:phosphoric diester hydrolase activity"/>
    <property type="evidence" value="ECO:0007669"/>
    <property type="project" value="InterPro"/>
</dbReference>
<evidence type="ECO:0000313" key="11">
    <source>
        <dbReference type="EMBL" id="EPY32366.1"/>
    </source>
</evidence>
<comment type="similarity">
    <text evidence="2">Belongs to the glycerophosphoryl diester phosphodiesterase family.</text>
</comment>
<dbReference type="SUPFAM" id="SSF51695">
    <property type="entry name" value="PLC-like phosphodiesterases"/>
    <property type="match status" value="1"/>
</dbReference>
<dbReference type="AlphaFoldDB" id="S9UF30"/>
<evidence type="ECO:0000313" key="10">
    <source>
        <dbReference type="EMBL" id="EPY27334.1"/>
    </source>
</evidence>
<evidence type="ECO:0000256" key="5">
    <source>
        <dbReference type="ARBA" id="ARBA00022989"/>
    </source>
</evidence>
<evidence type="ECO:0000256" key="2">
    <source>
        <dbReference type="ARBA" id="ARBA00007277"/>
    </source>
</evidence>
<dbReference type="EMBL" id="ATMH01001189">
    <property type="protein sequence ID" value="EPY35222.1"/>
    <property type="molecule type" value="Genomic_DNA"/>
</dbReference>
<dbReference type="PROSITE" id="PS51704">
    <property type="entry name" value="GP_PDE"/>
    <property type="match status" value="1"/>
</dbReference>
<feature type="transmembrane region" description="Helical" evidence="8">
    <location>
        <begin position="6"/>
        <end position="28"/>
    </location>
</feature>
<evidence type="ECO:0000313" key="13">
    <source>
        <dbReference type="Proteomes" id="UP000015354"/>
    </source>
</evidence>
<dbReference type="EMBL" id="ATMH01002847">
    <property type="protein sequence ID" value="EPY32366.1"/>
    <property type="molecule type" value="Genomic_DNA"/>
</dbReference>
<keyword evidence="5 8" id="KW-1133">Transmembrane helix</keyword>
<dbReference type="Proteomes" id="UP000015354">
    <property type="component" value="Unassembled WGS sequence"/>
</dbReference>
<organism evidence="10 13">
    <name type="scientific">Strigomonas culicis</name>
    <dbReference type="NCBI Taxonomy" id="28005"/>
    <lineage>
        <taxon>Eukaryota</taxon>
        <taxon>Discoba</taxon>
        <taxon>Euglenozoa</taxon>
        <taxon>Kinetoplastea</taxon>
        <taxon>Metakinetoplastina</taxon>
        <taxon>Trypanosomatida</taxon>
        <taxon>Trypanosomatidae</taxon>
        <taxon>Strigomonadinae</taxon>
        <taxon>Strigomonas</taxon>
    </lineage>
</organism>
<evidence type="ECO:0000256" key="3">
    <source>
        <dbReference type="ARBA" id="ARBA00022692"/>
    </source>
</evidence>
<dbReference type="GO" id="GO:0005737">
    <property type="term" value="C:cytoplasm"/>
    <property type="evidence" value="ECO:0007669"/>
    <property type="project" value="UniProtKB-ARBA"/>
</dbReference>
<keyword evidence="7 8" id="KW-0472">Membrane</keyword>
<dbReference type="Gene3D" id="3.20.20.190">
    <property type="entry name" value="Phosphatidylinositol (PI) phosphodiesterase"/>
    <property type="match status" value="1"/>
</dbReference>
<evidence type="ECO:0000256" key="7">
    <source>
        <dbReference type="ARBA" id="ARBA00023136"/>
    </source>
</evidence>
<dbReference type="GO" id="GO:0016020">
    <property type="term" value="C:membrane"/>
    <property type="evidence" value="ECO:0007669"/>
    <property type="project" value="UniProtKB-SubCell"/>
</dbReference>
<gene>
    <name evidence="12" type="ORF">STCU_01189</name>
    <name evidence="11" type="ORF">STCU_02847</name>
    <name evidence="10" type="ORF">STCU_05803</name>
</gene>
<dbReference type="OrthoDB" id="1058301at2759"/>
<comment type="caution">
    <text evidence="10">The sequence shown here is derived from an EMBL/GenBank/DDBJ whole genome shotgun (WGS) entry which is preliminary data.</text>
</comment>
<evidence type="ECO:0000313" key="12">
    <source>
        <dbReference type="EMBL" id="EPY35222.1"/>
    </source>
</evidence>
<reference evidence="10 13" key="1">
    <citation type="journal article" date="2013" name="PLoS ONE">
        <title>Predicting the Proteins of Angomonas deanei, Strigomonas culicis and Their Respective Endosymbionts Reveals New Aspects of the Trypanosomatidae Family.</title>
        <authorList>
            <person name="Motta M.C."/>
            <person name="Martins A.C."/>
            <person name="de Souza S.S."/>
            <person name="Catta-Preta C.M."/>
            <person name="Silva R."/>
            <person name="Klein C.C."/>
            <person name="de Almeida L.G."/>
            <person name="de Lima Cunha O."/>
            <person name="Ciapina L.P."/>
            <person name="Brocchi M."/>
            <person name="Colabardini A.C."/>
            <person name="de Araujo Lima B."/>
            <person name="Machado C.R."/>
            <person name="de Almeida Soares C.M."/>
            <person name="Probst C.M."/>
            <person name="de Menezes C.B."/>
            <person name="Thompson C.E."/>
            <person name="Bartholomeu D.C."/>
            <person name="Gradia D.F."/>
            <person name="Pavoni D.P."/>
            <person name="Grisard E.C."/>
            <person name="Fantinatti-Garboggini F."/>
            <person name="Marchini F.K."/>
            <person name="Rodrigues-Luiz G.F."/>
            <person name="Wagner G."/>
            <person name="Goldman G.H."/>
            <person name="Fietto J.L."/>
            <person name="Elias M.C."/>
            <person name="Goldman M.H."/>
            <person name="Sagot M.F."/>
            <person name="Pereira M."/>
            <person name="Stoco P.H."/>
            <person name="de Mendonca-Neto R.P."/>
            <person name="Teixeira S.M."/>
            <person name="Maciel T.E."/>
            <person name="de Oliveira Mendes T.A."/>
            <person name="Urmenyi T.P."/>
            <person name="de Souza W."/>
            <person name="Schenkman S."/>
            <person name="de Vasconcelos A.T."/>
        </authorList>
    </citation>
    <scope>NUCLEOTIDE SEQUENCE [LARGE SCALE GENOMIC DNA]</scope>
</reference>
<protein>
    <submittedName>
        <fullName evidence="10">Glycerophosphoryl diester phosphodiesterase</fullName>
    </submittedName>
</protein>
<evidence type="ECO:0000256" key="1">
    <source>
        <dbReference type="ARBA" id="ARBA00004370"/>
    </source>
</evidence>
<reference evidence="10" key="2">
    <citation type="submission" date="2013-03" db="EMBL/GenBank/DDBJ databases">
        <authorList>
            <person name="Motta M.C.M."/>
            <person name="Martins A.C.A."/>
            <person name="Preta C.M.C.C."/>
            <person name="Silva R."/>
            <person name="de Souza S.S."/>
            <person name="Klein C.C."/>
            <person name="de Almeida L.G.P."/>
            <person name="Cunha O.L."/>
            <person name="Colabardini A.C."/>
            <person name="Lima B.A."/>
            <person name="Machado C.R."/>
            <person name="Soares C.M.A."/>
            <person name="de Menezes C.B.A."/>
            <person name="Bartolomeu D.C."/>
            <person name="Grisard E.C."/>
            <person name="Fantinatti-Garboggini F."/>
            <person name="Rodrigues-Luiz G.F."/>
            <person name="Wagner G."/>
            <person name="Goldman G.H."/>
            <person name="Fietto J.L.R."/>
            <person name="Ciapina L.P."/>
            <person name="Brocchi M."/>
            <person name="Elias M.C."/>
            <person name="Goldman M.H.S."/>
            <person name="Sagot M.-F."/>
            <person name="Pereira M."/>
            <person name="Stoco P.H."/>
            <person name="Teixeira S.M.R."/>
            <person name="de Mendonca-Neto R.P."/>
            <person name="Maciel T.E.F."/>
            <person name="Mendes T.A.O."/>
            <person name="Urmenyi T.P."/>
            <person name="Teixeira M.M.G."/>
            <person name="de Camargo E.F.P."/>
            <person name="de Sousa W."/>
            <person name="Schenkman S."/>
            <person name="de Vasconcelos A.T.R."/>
        </authorList>
    </citation>
    <scope>NUCLEOTIDE SEQUENCE</scope>
</reference>
<dbReference type="InterPro" id="IPR052271">
    <property type="entry name" value="GDPD-Related"/>
</dbReference>
<dbReference type="InterPro" id="IPR017946">
    <property type="entry name" value="PLC-like_Pdiesterase_TIM-brl"/>
</dbReference>
<dbReference type="GO" id="GO:0046475">
    <property type="term" value="P:glycerophospholipid catabolic process"/>
    <property type="evidence" value="ECO:0007669"/>
    <property type="project" value="TreeGrafter"/>
</dbReference>
<evidence type="ECO:0000256" key="6">
    <source>
        <dbReference type="ARBA" id="ARBA00023098"/>
    </source>
</evidence>
<name>S9UF30_9TRYP</name>
<comment type="subcellular location">
    <subcellularLocation>
        <location evidence="1">Membrane</location>
    </subcellularLocation>
</comment>
<keyword evidence="6" id="KW-0443">Lipid metabolism</keyword>
<evidence type="ECO:0000259" key="9">
    <source>
        <dbReference type="PROSITE" id="PS51704"/>
    </source>
</evidence>
<accession>S9UF30</accession>
<sequence length="343" mass="39022">MTIKKVLLFGLGAYVCISTSLILLPIALNDWRASLRSKFPYSVTVIAHRGGTLRGPENTICAFRRALEEGHADMLELDVHQSKDGKIVVCHDSLLDRVCGPGTGDISNLTVGPDPDATLPQVLREIPIEFASEKTHTFKADASIPVNSETRICLLTEVFDRFKGVPLHVDIKEEGYAFVKQVFDLLEDYGREEITFIGSSHWGNKKHINRYFSLCSKEKRLRYRVFGGTSDYCRTHLLYRMGLLPFVKLDYDVFSIPVHVGAMRKDCEKEYGNFLTRILTPWVTSPTLWKYLQTREIAVLGWVFNEEEDLKRVLQFPLNGLITDDPILLYNLVLKDHNSLVTL</sequence>
<dbReference type="InterPro" id="IPR030395">
    <property type="entry name" value="GP_PDE_dom"/>
</dbReference>
<proteinExistence type="inferred from homology"/>
<dbReference type="PANTHER" id="PTHR42758">
    <property type="entry name" value="PHOSPHATIDYLGLYCEROL PHOSPHOLIPASE C"/>
    <property type="match status" value="1"/>
</dbReference>
<keyword evidence="4" id="KW-0378">Hydrolase</keyword>